<sequence length="293" mass="33254">MLDPGGVWFFNWVIPIAATLVIVAAVLDCVRRRRLTWGFLFLSNSMLVYWMETMGDWGQHLIYSPTFAHHSLLEWLPVKTPIDPLFMPFAYAVYWTVHAIAVLLLGQLLMRKFGWSLLTSIAVLALPVNYVWDVFAEGIATAMGWWTYDPGFGPVIEWAGGGRLPLMWPILLMTFWPNLIAYWAGKSPVRSLNHMERFMRLDRFTRPKVPTVATATVPAGAAGPGAATAQVRRGTDAEYDARLDYEVTIPRWRFELARFGAWFVVFQVSFFLTLIVPLVTLRAVTGHDSPYIP</sequence>
<evidence type="ECO:0008006" key="4">
    <source>
        <dbReference type="Google" id="ProtNLM"/>
    </source>
</evidence>
<keyword evidence="1" id="KW-0812">Transmembrane</keyword>
<keyword evidence="1" id="KW-0472">Membrane</keyword>
<evidence type="ECO:0000256" key="1">
    <source>
        <dbReference type="SAM" id="Phobius"/>
    </source>
</evidence>
<dbReference type="AlphaFoldDB" id="A0A2S6AN65"/>
<feature type="transmembrane region" description="Helical" evidence="1">
    <location>
        <begin position="6"/>
        <end position="27"/>
    </location>
</feature>
<evidence type="ECO:0000313" key="2">
    <source>
        <dbReference type="EMBL" id="PPJ36675.1"/>
    </source>
</evidence>
<dbReference type="Proteomes" id="UP000239874">
    <property type="component" value="Unassembled WGS sequence"/>
</dbReference>
<feature type="transmembrane region" description="Helical" evidence="1">
    <location>
        <begin position="117"/>
        <end position="146"/>
    </location>
</feature>
<reference evidence="2 3" key="1">
    <citation type="submission" date="2018-02" db="EMBL/GenBank/DDBJ databases">
        <title>8 Nocardia nova and 1 Nocardia cyriacigeorgica strain used for evolution to TMP-SMX.</title>
        <authorList>
            <person name="Mehta H."/>
            <person name="Weng J."/>
            <person name="Shamoo Y."/>
        </authorList>
    </citation>
    <scope>NUCLEOTIDE SEQUENCE [LARGE SCALE GENOMIC DNA]</scope>
    <source>
        <strain evidence="2 3">MDA3139</strain>
    </source>
</reference>
<dbReference type="EMBL" id="PSZC01000013">
    <property type="protein sequence ID" value="PPJ36675.1"/>
    <property type="molecule type" value="Genomic_DNA"/>
</dbReference>
<name>A0A2S6AN65_9NOCA</name>
<proteinExistence type="predicted"/>
<dbReference type="OrthoDB" id="7594017at2"/>
<protein>
    <recommendedName>
        <fullName evidence="4">Spirocyclase, AveC family</fullName>
    </recommendedName>
</protein>
<feature type="transmembrane region" description="Helical" evidence="1">
    <location>
        <begin position="166"/>
        <end position="185"/>
    </location>
</feature>
<feature type="transmembrane region" description="Helical" evidence="1">
    <location>
        <begin position="34"/>
        <end position="51"/>
    </location>
</feature>
<gene>
    <name evidence="2" type="ORF">C5E45_18985</name>
</gene>
<feature type="transmembrane region" description="Helical" evidence="1">
    <location>
        <begin position="259"/>
        <end position="281"/>
    </location>
</feature>
<comment type="caution">
    <text evidence="2">The sequence shown here is derived from an EMBL/GenBank/DDBJ whole genome shotgun (WGS) entry which is preliminary data.</text>
</comment>
<feature type="transmembrane region" description="Helical" evidence="1">
    <location>
        <begin position="85"/>
        <end position="105"/>
    </location>
</feature>
<evidence type="ECO:0000313" key="3">
    <source>
        <dbReference type="Proteomes" id="UP000239874"/>
    </source>
</evidence>
<organism evidence="2 3">
    <name type="scientific">Nocardia nova</name>
    <dbReference type="NCBI Taxonomy" id="37330"/>
    <lineage>
        <taxon>Bacteria</taxon>
        <taxon>Bacillati</taxon>
        <taxon>Actinomycetota</taxon>
        <taxon>Actinomycetes</taxon>
        <taxon>Mycobacteriales</taxon>
        <taxon>Nocardiaceae</taxon>
        <taxon>Nocardia</taxon>
    </lineage>
</organism>
<keyword evidence="1" id="KW-1133">Transmembrane helix</keyword>
<accession>A0A2S6AN65</accession>